<sequence length="109" mass="12661">MGRECNKSINQPAPFINQKRNSNSTNKQYHQLFNTCNEFISTKNNKQPPQNNSFENYEKQRAKCQQFEASKRCVPEYTLANFSLPRRICIPTDPSAVPLNAERKHRSAQ</sequence>
<protein>
    <submittedName>
        <fullName evidence="2">Uncharacterized protein</fullName>
    </submittedName>
</protein>
<evidence type="ECO:0000256" key="1">
    <source>
        <dbReference type="SAM" id="MobiDB-lite"/>
    </source>
</evidence>
<proteinExistence type="predicted"/>
<evidence type="ECO:0000313" key="2">
    <source>
        <dbReference type="EMBL" id="GBO32007.1"/>
    </source>
</evidence>
<feature type="region of interest" description="Disordered" evidence="1">
    <location>
        <begin position="1"/>
        <end position="26"/>
    </location>
</feature>
<dbReference type="EMBL" id="BGPR01055425">
    <property type="protein sequence ID" value="GBO32007.1"/>
    <property type="molecule type" value="Genomic_DNA"/>
</dbReference>
<dbReference type="AlphaFoldDB" id="A0A4Y2W7P5"/>
<evidence type="ECO:0000313" key="3">
    <source>
        <dbReference type="Proteomes" id="UP000499080"/>
    </source>
</evidence>
<keyword evidence="3" id="KW-1185">Reference proteome</keyword>
<accession>A0A4Y2W7P5</accession>
<reference evidence="2 3" key="1">
    <citation type="journal article" date="2019" name="Sci. Rep.">
        <title>Orb-weaving spider Araneus ventricosus genome elucidates the spidroin gene catalogue.</title>
        <authorList>
            <person name="Kono N."/>
            <person name="Nakamura H."/>
            <person name="Ohtoshi R."/>
            <person name="Moran D.A.P."/>
            <person name="Shinohara A."/>
            <person name="Yoshida Y."/>
            <person name="Fujiwara M."/>
            <person name="Mori M."/>
            <person name="Tomita M."/>
            <person name="Arakawa K."/>
        </authorList>
    </citation>
    <scope>NUCLEOTIDE SEQUENCE [LARGE SCALE GENOMIC DNA]</scope>
</reference>
<comment type="caution">
    <text evidence="2">The sequence shown here is derived from an EMBL/GenBank/DDBJ whole genome shotgun (WGS) entry which is preliminary data.</text>
</comment>
<gene>
    <name evidence="2" type="ORF">AVEN_4568_1</name>
</gene>
<name>A0A4Y2W7P5_ARAVE</name>
<dbReference type="Proteomes" id="UP000499080">
    <property type="component" value="Unassembled WGS sequence"/>
</dbReference>
<organism evidence="2 3">
    <name type="scientific">Araneus ventricosus</name>
    <name type="common">Orbweaver spider</name>
    <name type="synonym">Epeira ventricosa</name>
    <dbReference type="NCBI Taxonomy" id="182803"/>
    <lineage>
        <taxon>Eukaryota</taxon>
        <taxon>Metazoa</taxon>
        <taxon>Ecdysozoa</taxon>
        <taxon>Arthropoda</taxon>
        <taxon>Chelicerata</taxon>
        <taxon>Arachnida</taxon>
        <taxon>Araneae</taxon>
        <taxon>Araneomorphae</taxon>
        <taxon>Entelegynae</taxon>
        <taxon>Araneoidea</taxon>
        <taxon>Araneidae</taxon>
        <taxon>Araneus</taxon>
    </lineage>
</organism>